<name>A0ABV6HCC6_9ACTN</name>
<evidence type="ECO:0000259" key="1">
    <source>
        <dbReference type="Pfam" id="PF00934"/>
    </source>
</evidence>
<dbReference type="InterPro" id="IPR038332">
    <property type="entry name" value="PPE_sf"/>
</dbReference>
<dbReference type="Proteomes" id="UP001589783">
    <property type="component" value="Unassembled WGS sequence"/>
</dbReference>
<dbReference type="Pfam" id="PF00934">
    <property type="entry name" value="PE"/>
    <property type="match status" value="1"/>
</dbReference>
<sequence length="74" mass="7792">MTDPKKALQSCVDELRIAMDEAMPVLTGVAPPSNDPGSATAAAALLTAAREFAETTRAAVDEFDRFIAELPNAE</sequence>
<protein>
    <submittedName>
        <fullName evidence="2">PE domain-containing protein</fullName>
    </submittedName>
</protein>
<comment type="caution">
    <text evidence="2">The sequence shown here is derived from an EMBL/GenBank/DDBJ whole genome shotgun (WGS) entry which is preliminary data.</text>
</comment>
<accession>A0ABV6HCC6</accession>
<reference evidence="2 3" key="1">
    <citation type="submission" date="2024-09" db="EMBL/GenBank/DDBJ databases">
        <authorList>
            <person name="Sun Q."/>
            <person name="Mori K."/>
        </authorList>
    </citation>
    <scope>NUCLEOTIDE SEQUENCE [LARGE SCALE GENOMIC DNA]</scope>
    <source>
        <strain evidence="2 3">CCM 7957</strain>
    </source>
</reference>
<dbReference type="SUPFAM" id="SSF140459">
    <property type="entry name" value="PE/PPE dimer-like"/>
    <property type="match status" value="1"/>
</dbReference>
<dbReference type="InterPro" id="IPR000084">
    <property type="entry name" value="PE-PGRS_N"/>
</dbReference>
<proteinExistence type="predicted"/>
<dbReference type="EMBL" id="JBHLWV010000048">
    <property type="protein sequence ID" value="MFC0316500.1"/>
    <property type="molecule type" value="Genomic_DNA"/>
</dbReference>
<evidence type="ECO:0000313" key="2">
    <source>
        <dbReference type="EMBL" id="MFC0316500.1"/>
    </source>
</evidence>
<dbReference type="Gene3D" id="1.10.287.850">
    <property type="entry name" value="HP0062-like domain"/>
    <property type="match status" value="1"/>
</dbReference>
<keyword evidence="3" id="KW-1185">Reference proteome</keyword>
<dbReference type="RefSeq" id="WP_382366250.1">
    <property type="nucleotide sequence ID" value="NZ_JBHLWV010000048.1"/>
</dbReference>
<gene>
    <name evidence="2" type="ORF">ACFFJD_16775</name>
</gene>
<feature type="domain" description="PE" evidence="1">
    <location>
        <begin position="6"/>
        <end position="71"/>
    </location>
</feature>
<organism evidence="2 3">
    <name type="scientific">Gordonia phosphorivorans</name>
    <dbReference type="NCBI Taxonomy" id="1056982"/>
    <lineage>
        <taxon>Bacteria</taxon>
        <taxon>Bacillati</taxon>
        <taxon>Actinomycetota</taxon>
        <taxon>Actinomycetes</taxon>
        <taxon>Mycobacteriales</taxon>
        <taxon>Gordoniaceae</taxon>
        <taxon>Gordonia</taxon>
    </lineage>
</organism>
<evidence type="ECO:0000313" key="3">
    <source>
        <dbReference type="Proteomes" id="UP001589783"/>
    </source>
</evidence>